<evidence type="ECO:0000256" key="1">
    <source>
        <dbReference type="SAM" id="MobiDB-lite"/>
    </source>
</evidence>
<sequence>MESLLIRMINRTVGVIVLAHYKGVALDKNAYHPSVTHSAGMSLLTQRGLSMWLLHKRLETATIIFAASEEEEEEEEEELRRKRPSAAGCV</sequence>
<proteinExistence type="predicted"/>
<dbReference type="EMBL" id="CP136891">
    <property type="protein sequence ID" value="WOK97981.1"/>
    <property type="molecule type" value="Genomic_DNA"/>
</dbReference>
<keyword evidence="3" id="KW-1185">Reference proteome</keyword>
<name>A0AAQ3JXH7_9LILI</name>
<evidence type="ECO:0000313" key="2">
    <source>
        <dbReference type="EMBL" id="WOK97981.1"/>
    </source>
</evidence>
<dbReference type="Proteomes" id="UP001327560">
    <property type="component" value="Chromosome 2"/>
</dbReference>
<organism evidence="2 3">
    <name type="scientific">Canna indica</name>
    <name type="common">Indian-shot</name>
    <dbReference type="NCBI Taxonomy" id="4628"/>
    <lineage>
        <taxon>Eukaryota</taxon>
        <taxon>Viridiplantae</taxon>
        <taxon>Streptophyta</taxon>
        <taxon>Embryophyta</taxon>
        <taxon>Tracheophyta</taxon>
        <taxon>Spermatophyta</taxon>
        <taxon>Magnoliopsida</taxon>
        <taxon>Liliopsida</taxon>
        <taxon>Zingiberales</taxon>
        <taxon>Cannaceae</taxon>
        <taxon>Canna</taxon>
    </lineage>
</organism>
<reference evidence="2 3" key="1">
    <citation type="submission" date="2023-10" db="EMBL/GenBank/DDBJ databases">
        <title>Chromosome-scale genome assembly provides insights into flower coloration mechanisms of Canna indica.</title>
        <authorList>
            <person name="Li C."/>
        </authorList>
    </citation>
    <scope>NUCLEOTIDE SEQUENCE [LARGE SCALE GENOMIC DNA]</scope>
    <source>
        <tissue evidence="2">Flower</tissue>
    </source>
</reference>
<evidence type="ECO:0000313" key="3">
    <source>
        <dbReference type="Proteomes" id="UP001327560"/>
    </source>
</evidence>
<dbReference type="AlphaFoldDB" id="A0AAQ3JXH7"/>
<gene>
    <name evidence="2" type="ORF">Cni_G06689</name>
</gene>
<protein>
    <submittedName>
        <fullName evidence="2">Uncharacterized protein</fullName>
    </submittedName>
</protein>
<accession>A0AAQ3JXH7</accession>
<feature type="region of interest" description="Disordered" evidence="1">
    <location>
        <begin position="69"/>
        <end position="90"/>
    </location>
</feature>